<proteinExistence type="predicted"/>
<name>A0A5N6LZQ9_9ASTR</name>
<dbReference type="Proteomes" id="UP000326396">
    <property type="component" value="Linkage Group LG7"/>
</dbReference>
<evidence type="ECO:0000256" key="1">
    <source>
        <dbReference type="SAM" id="MobiDB-lite"/>
    </source>
</evidence>
<gene>
    <name evidence="2" type="ORF">E3N88_34696</name>
</gene>
<evidence type="ECO:0000313" key="3">
    <source>
        <dbReference type="Proteomes" id="UP000326396"/>
    </source>
</evidence>
<evidence type="ECO:0000313" key="2">
    <source>
        <dbReference type="EMBL" id="KAD3066816.1"/>
    </source>
</evidence>
<feature type="region of interest" description="Disordered" evidence="1">
    <location>
        <begin position="1"/>
        <end position="54"/>
    </location>
</feature>
<dbReference type="AlphaFoldDB" id="A0A5N6LZQ9"/>
<comment type="caution">
    <text evidence="2">The sequence shown here is derived from an EMBL/GenBank/DDBJ whole genome shotgun (WGS) entry which is preliminary data.</text>
</comment>
<keyword evidence="3" id="KW-1185">Reference proteome</keyword>
<protein>
    <submittedName>
        <fullName evidence="2">Uncharacterized protein</fullName>
    </submittedName>
</protein>
<organism evidence="2 3">
    <name type="scientific">Mikania micrantha</name>
    <name type="common">bitter vine</name>
    <dbReference type="NCBI Taxonomy" id="192012"/>
    <lineage>
        <taxon>Eukaryota</taxon>
        <taxon>Viridiplantae</taxon>
        <taxon>Streptophyta</taxon>
        <taxon>Embryophyta</taxon>
        <taxon>Tracheophyta</taxon>
        <taxon>Spermatophyta</taxon>
        <taxon>Magnoliopsida</taxon>
        <taxon>eudicotyledons</taxon>
        <taxon>Gunneridae</taxon>
        <taxon>Pentapetalae</taxon>
        <taxon>asterids</taxon>
        <taxon>campanulids</taxon>
        <taxon>Asterales</taxon>
        <taxon>Asteraceae</taxon>
        <taxon>Asteroideae</taxon>
        <taxon>Heliantheae alliance</taxon>
        <taxon>Eupatorieae</taxon>
        <taxon>Mikania</taxon>
    </lineage>
</organism>
<accession>A0A5N6LZQ9</accession>
<sequence length="103" mass="10942">MLAASRGSRKENIPSGAAPSFAGVSGASLKGGITNKTPADHGLHYSPTSCYDSPYRDKLNPFGDSAKCLNVLKMEMPTSPLGNEDLPKDGNDAYRFEAVDTYT</sequence>
<reference evidence="2 3" key="1">
    <citation type="submission" date="2019-05" db="EMBL/GenBank/DDBJ databases">
        <title>Mikania micrantha, genome provides insights into the molecular mechanism of rapid growth.</title>
        <authorList>
            <person name="Liu B."/>
        </authorList>
    </citation>
    <scope>NUCLEOTIDE SEQUENCE [LARGE SCALE GENOMIC DNA]</scope>
    <source>
        <strain evidence="2">NLD-2019</strain>
        <tissue evidence="2">Leaf</tissue>
    </source>
</reference>
<dbReference type="EMBL" id="SZYD01000017">
    <property type="protein sequence ID" value="KAD3066816.1"/>
    <property type="molecule type" value="Genomic_DNA"/>
</dbReference>